<keyword evidence="1" id="KW-1133">Transmembrane helix</keyword>
<protein>
    <submittedName>
        <fullName evidence="3">DUF4332 domain-containing protein</fullName>
    </submittedName>
</protein>
<keyword evidence="1" id="KW-0472">Membrane</keyword>
<evidence type="ECO:0000259" key="2">
    <source>
        <dbReference type="Pfam" id="PF14229"/>
    </source>
</evidence>
<gene>
    <name evidence="3" type="ORF">GWO12_06375</name>
</gene>
<keyword evidence="1" id="KW-0812">Transmembrane</keyword>
<feature type="transmembrane region" description="Helical" evidence="1">
    <location>
        <begin position="297"/>
        <end position="317"/>
    </location>
</feature>
<feature type="transmembrane region" description="Helical" evidence="1">
    <location>
        <begin position="17"/>
        <end position="38"/>
    </location>
</feature>
<comment type="caution">
    <text evidence="3">The sequence shown here is derived from an EMBL/GenBank/DDBJ whole genome shotgun (WGS) entry which is preliminary data.</text>
</comment>
<feature type="domain" description="DUF4332" evidence="2">
    <location>
        <begin position="350"/>
        <end position="442"/>
    </location>
</feature>
<sequence>MNGTAPQAGPAPVPRPWLVAIPALAFLALAATLMLQRVWPFVDFFYIAAWYPTLFALDAVQATRTGKYYLMTRPRFAASLLFWSAVLWFFFELVNFRLANWYYVNLPPDRAVRWIGTAVSFATVLPAIFLAERVLDSRNVFGGTRWTGFTVTRTGLLLVFASGVGFAVLSLAWPHLFFPMVWGALTLLVEPWNYVRDPARSLLGDLSRGRPGRLLRLLVGGLGIGLLWELYNIESRSKWIYTVPGFENFKLFEMPLLGFFGFPVFALDCFVVYQALVTLRVAMPENREDTERRPRRGWTVAAVAIALAFSIAVLLGMDRWNTDSLRPRVDDLWLAGAAEVERLEDGPYADLFSLAGASPERLAEAANLSAREAEEWVAAARLATLRGIGVENARLLWREGIRSVAELAAVDPEELSARLRARAERPRAATPPKVRVWVDAARRQATGRYVPATDSGPAAEMDTR</sequence>
<evidence type="ECO:0000313" key="3">
    <source>
        <dbReference type="EMBL" id="NIR74723.1"/>
    </source>
</evidence>
<feature type="transmembrane region" description="Helical" evidence="1">
    <location>
        <begin position="251"/>
        <end position="276"/>
    </location>
</feature>
<dbReference type="SUPFAM" id="SSF158702">
    <property type="entry name" value="Sec63 N-terminal domain-like"/>
    <property type="match status" value="1"/>
</dbReference>
<organism evidence="3 4">
    <name type="scientific">Candidatus Kutchimonas denitrificans</name>
    <dbReference type="NCBI Taxonomy" id="3056748"/>
    <lineage>
        <taxon>Bacteria</taxon>
        <taxon>Pseudomonadati</taxon>
        <taxon>Gemmatimonadota</taxon>
        <taxon>Gemmatimonadia</taxon>
        <taxon>Candidatus Palauibacterales</taxon>
        <taxon>Candidatus Palauibacteraceae</taxon>
        <taxon>Candidatus Kutchimonas</taxon>
    </lineage>
</organism>
<dbReference type="Pfam" id="PF14229">
    <property type="entry name" value="DUF4332"/>
    <property type="match status" value="1"/>
</dbReference>
<reference evidence="3 4" key="1">
    <citation type="submission" date="2020-01" db="EMBL/GenBank/DDBJ databases">
        <title>Genomes assembled from Gulf of Kutch pelagic sediment metagenomes.</title>
        <authorList>
            <person name="Chandrashekar M."/>
            <person name="Mahajan M.S."/>
            <person name="Dave K.J."/>
            <person name="Vatsa P."/>
            <person name="Nathani N.M."/>
        </authorList>
    </citation>
    <scope>NUCLEOTIDE SEQUENCE [LARGE SCALE GENOMIC DNA]</scope>
    <source>
        <strain evidence="3">KS3-K002</strain>
    </source>
</reference>
<dbReference type="Gene3D" id="1.10.150.20">
    <property type="entry name" value="5' to 3' exonuclease, C-terminal subdomain"/>
    <property type="match status" value="2"/>
</dbReference>
<feature type="transmembrane region" description="Helical" evidence="1">
    <location>
        <begin position="111"/>
        <end position="131"/>
    </location>
</feature>
<accession>A0AAE4Z6X7</accession>
<dbReference type="AlphaFoldDB" id="A0AAE4Z6X7"/>
<feature type="transmembrane region" description="Helical" evidence="1">
    <location>
        <begin position="44"/>
        <end position="62"/>
    </location>
</feature>
<dbReference type="Proteomes" id="UP000702544">
    <property type="component" value="Unassembled WGS sequence"/>
</dbReference>
<feature type="transmembrane region" description="Helical" evidence="1">
    <location>
        <begin position="74"/>
        <end position="91"/>
    </location>
</feature>
<dbReference type="InterPro" id="IPR025567">
    <property type="entry name" value="DUF4332"/>
</dbReference>
<evidence type="ECO:0000256" key="1">
    <source>
        <dbReference type="SAM" id="Phobius"/>
    </source>
</evidence>
<name>A0AAE4Z6X7_9BACT</name>
<feature type="transmembrane region" description="Helical" evidence="1">
    <location>
        <begin position="151"/>
        <end position="170"/>
    </location>
</feature>
<evidence type="ECO:0000313" key="4">
    <source>
        <dbReference type="Proteomes" id="UP000702544"/>
    </source>
</evidence>
<proteinExistence type="predicted"/>
<dbReference type="EMBL" id="JAACAK010000047">
    <property type="protein sequence ID" value="NIR74723.1"/>
    <property type="molecule type" value="Genomic_DNA"/>
</dbReference>